<feature type="non-terminal residue" evidence="2">
    <location>
        <position position="1"/>
    </location>
</feature>
<proteinExistence type="predicted"/>
<gene>
    <name evidence="2" type="ORF">FOZ62_021918</name>
</gene>
<name>A0A7J6NC50_PEROL</name>
<sequence>DMKFRMPLPPPPPWVEGGPSDDSPVCLLRRPVDPGEKLWTAVRMKTTVKDAMATQLKLDQRGPGLPADRMFHGELKRHFEDLSTLCKDELNRLLKYTVYTTALNNLGDNPEIEQATVKSIKVALNAMLGRLEDYSK</sequence>
<protein>
    <submittedName>
        <fullName evidence="2">Uncharacterized protein</fullName>
    </submittedName>
</protein>
<dbReference type="Proteomes" id="UP000574390">
    <property type="component" value="Unassembled WGS sequence"/>
</dbReference>
<reference evidence="2 3" key="1">
    <citation type="submission" date="2020-04" db="EMBL/GenBank/DDBJ databases">
        <title>Perkinsus olseni comparative genomics.</title>
        <authorList>
            <person name="Bogema D.R."/>
        </authorList>
    </citation>
    <scope>NUCLEOTIDE SEQUENCE [LARGE SCALE GENOMIC DNA]</scope>
    <source>
        <strain evidence="2">ATCC PRA-205</strain>
    </source>
</reference>
<evidence type="ECO:0000256" key="1">
    <source>
        <dbReference type="SAM" id="MobiDB-lite"/>
    </source>
</evidence>
<organism evidence="2 3">
    <name type="scientific">Perkinsus olseni</name>
    <name type="common">Perkinsus atlanticus</name>
    <dbReference type="NCBI Taxonomy" id="32597"/>
    <lineage>
        <taxon>Eukaryota</taxon>
        <taxon>Sar</taxon>
        <taxon>Alveolata</taxon>
        <taxon>Perkinsozoa</taxon>
        <taxon>Perkinsea</taxon>
        <taxon>Perkinsida</taxon>
        <taxon>Perkinsidae</taxon>
        <taxon>Perkinsus</taxon>
    </lineage>
</organism>
<feature type="region of interest" description="Disordered" evidence="1">
    <location>
        <begin position="1"/>
        <end position="22"/>
    </location>
</feature>
<accession>A0A7J6NC50</accession>
<evidence type="ECO:0000313" key="3">
    <source>
        <dbReference type="Proteomes" id="UP000574390"/>
    </source>
</evidence>
<comment type="caution">
    <text evidence="2">The sequence shown here is derived from an EMBL/GenBank/DDBJ whole genome shotgun (WGS) entry which is preliminary data.</text>
</comment>
<dbReference type="AlphaFoldDB" id="A0A7J6NC50"/>
<evidence type="ECO:0000313" key="2">
    <source>
        <dbReference type="EMBL" id="KAF4681060.1"/>
    </source>
</evidence>
<feature type="non-terminal residue" evidence="2">
    <location>
        <position position="136"/>
    </location>
</feature>
<dbReference type="EMBL" id="JABANM010037687">
    <property type="protein sequence ID" value="KAF4681060.1"/>
    <property type="molecule type" value="Genomic_DNA"/>
</dbReference>